<keyword evidence="2" id="KW-1185">Reference proteome</keyword>
<proteinExistence type="predicted"/>
<reference evidence="1" key="1">
    <citation type="journal article" date="2019" name="bioRxiv">
        <title>The Genome of the Zebra Mussel, Dreissena polymorpha: A Resource for Invasive Species Research.</title>
        <authorList>
            <person name="McCartney M.A."/>
            <person name="Auch B."/>
            <person name="Kono T."/>
            <person name="Mallez S."/>
            <person name="Zhang Y."/>
            <person name="Obille A."/>
            <person name="Becker A."/>
            <person name="Abrahante J.E."/>
            <person name="Garbe J."/>
            <person name="Badalamenti J.P."/>
            <person name="Herman A."/>
            <person name="Mangelson H."/>
            <person name="Liachko I."/>
            <person name="Sullivan S."/>
            <person name="Sone E.D."/>
            <person name="Koren S."/>
            <person name="Silverstein K.A.T."/>
            <person name="Beckman K.B."/>
            <person name="Gohl D.M."/>
        </authorList>
    </citation>
    <scope>NUCLEOTIDE SEQUENCE</scope>
    <source>
        <strain evidence="1">Duluth1</strain>
        <tissue evidence="1">Whole animal</tissue>
    </source>
</reference>
<comment type="caution">
    <text evidence="1">The sequence shown here is derived from an EMBL/GenBank/DDBJ whole genome shotgun (WGS) entry which is preliminary data.</text>
</comment>
<dbReference type="AlphaFoldDB" id="A0A9D4G442"/>
<accession>A0A9D4G442</accession>
<gene>
    <name evidence="1" type="ORF">DPMN_136716</name>
</gene>
<name>A0A9D4G442_DREPO</name>
<evidence type="ECO:0000313" key="2">
    <source>
        <dbReference type="Proteomes" id="UP000828390"/>
    </source>
</evidence>
<organism evidence="1 2">
    <name type="scientific">Dreissena polymorpha</name>
    <name type="common">Zebra mussel</name>
    <name type="synonym">Mytilus polymorpha</name>
    <dbReference type="NCBI Taxonomy" id="45954"/>
    <lineage>
        <taxon>Eukaryota</taxon>
        <taxon>Metazoa</taxon>
        <taxon>Spiralia</taxon>
        <taxon>Lophotrochozoa</taxon>
        <taxon>Mollusca</taxon>
        <taxon>Bivalvia</taxon>
        <taxon>Autobranchia</taxon>
        <taxon>Heteroconchia</taxon>
        <taxon>Euheterodonta</taxon>
        <taxon>Imparidentia</taxon>
        <taxon>Neoheterodontei</taxon>
        <taxon>Myida</taxon>
        <taxon>Dreissenoidea</taxon>
        <taxon>Dreissenidae</taxon>
        <taxon>Dreissena</taxon>
    </lineage>
</organism>
<sequence length="50" mass="5881">MMMSWERYSNVAALKANMEMVLSTIEKTLRQSNETIFRRVRGPDPSIEDF</sequence>
<protein>
    <submittedName>
        <fullName evidence="1">Uncharacterized protein</fullName>
    </submittedName>
</protein>
<reference evidence="1" key="2">
    <citation type="submission" date="2020-11" db="EMBL/GenBank/DDBJ databases">
        <authorList>
            <person name="McCartney M.A."/>
            <person name="Auch B."/>
            <person name="Kono T."/>
            <person name="Mallez S."/>
            <person name="Becker A."/>
            <person name="Gohl D.M."/>
            <person name="Silverstein K.A.T."/>
            <person name="Koren S."/>
            <person name="Bechman K.B."/>
            <person name="Herman A."/>
            <person name="Abrahante J.E."/>
            <person name="Garbe J."/>
        </authorList>
    </citation>
    <scope>NUCLEOTIDE SEQUENCE</scope>
    <source>
        <strain evidence="1">Duluth1</strain>
        <tissue evidence="1">Whole animal</tissue>
    </source>
</reference>
<dbReference type="Proteomes" id="UP000828390">
    <property type="component" value="Unassembled WGS sequence"/>
</dbReference>
<evidence type="ECO:0000313" key="1">
    <source>
        <dbReference type="EMBL" id="KAH3808363.1"/>
    </source>
</evidence>
<dbReference type="EMBL" id="JAIWYP010000006">
    <property type="protein sequence ID" value="KAH3808363.1"/>
    <property type="molecule type" value="Genomic_DNA"/>
</dbReference>